<gene>
    <name evidence="14" type="ORF">BATDEDRAFT_30088</name>
</gene>
<evidence type="ECO:0000256" key="2">
    <source>
        <dbReference type="ARBA" id="ARBA00000971"/>
    </source>
</evidence>
<dbReference type="GO" id="GO:0003755">
    <property type="term" value="F:peptidyl-prolyl cis-trans isomerase activity"/>
    <property type="evidence" value="ECO:0007669"/>
    <property type="project" value="UniProtKB-KW"/>
</dbReference>
<keyword evidence="10" id="KW-0539">Nucleus</keyword>
<dbReference type="Proteomes" id="UP000007241">
    <property type="component" value="Unassembled WGS sequence"/>
</dbReference>
<feature type="compositionally biased region" description="Polar residues" evidence="11">
    <location>
        <begin position="519"/>
        <end position="529"/>
    </location>
</feature>
<evidence type="ECO:0000256" key="5">
    <source>
        <dbReference type="ARBA" id="ARBA00007930"/>
    </source>
</evidence>
<dbReference type="GO" id="GO:0061630">
    <property type="term" value="F:ubiquitin protein ligase activity"/>
    <property type="evidence" value="ECO:0000318"/>
    <property type="project" value="GO_Central"/>
</dbReference>
<dbReference type="PROSITE" id="PS50072">
    <property type="entry name" value="CSA_PPIASE_2"/>
    <property type="match status" value="1"/>
</dbReference>
<evidence type="ECO:0000259" key="13">
    <source>
        <dbReference type="PROSITE" id="PS51698"/>
    </source>
</evidence>
<keyword evidence="9" id="KW-0413">Isomerase</keyword>
<dbReference type="FunFam" id="3.30.40.10:FF:000079">
    <property type="entry name" value="Peptidyl-prolyl cis-trans isomerase 2"/>
    <property type="match status" value="1"/>
</dbReference>
<comment type="catalytic activity">
    <reaction evidence="1">
        <text>S-ubiquitinyl-[E2 ubiquitin-conjugating enzyme]-L-cysteine + [acceptor protein]-L-lysine = [E2 ubiquitin-conjugating enzyme]-L-cysteine + N(6)-ubiquitinyl-[acceptor protein]-L-lysine.</text>
        <dbReference type="EC" id="2.3.2.27"/>
    </reaction>
</comment>
<dbReference type="InterPro" id="IPR002130">
    <property type="entry name" value="Cyclophilin-type_PPIase_dom"/>
</dbReference>
<dbReference type="InterPro" id="IPR026951">
    <property type="entry name" value="PPIL2_U-box_dom"/>
</dbReference>
<evidence type="ECO:0000313" key="15">
    <source>
        <dbReference type="Proteomes" id="UP000007241"/>
    </source>
</evidence>
<dbReference type="PANTHER" id="PTHR45625">
    <property type="entry name" value="PEPTIDYL-PROLYL CIS-TRANS ISOMERASE-RELATED"/>
    <property type="match status" value="1"/>
</dbReference>
<dbReference type="InterPro" id="IPR013083">
    <property type="entry name" value="Znf_RING/FYVE/PHD"/>
</dbReference>
<dbReference type="GeneID" id="18239939"/>
<keyword evidence="8" id="KW-0697">Rotamase</keyword>
<dbReference type="InterPro" id="IPR020892">
    <property type="entry name" value="Cyclophilin-type_PPIase_CS"/>
</dbReference>
<dbReference type="CDD" id="cd16663">
    <property type="entry name" value="RING-Ubox_PPIL2"/>
    <property type="match status" value="1"/>
</dbReference>
<dbReference type="OMA" id="NFIKHCA"/>
<evidence type="ECO:0000256" key="10">
    <source>
        <dbReference type="ARBA" id="ARBA00023242"/>
    </source>
</evidence>
<dbReference type="STRING" id="684364.F4P3V3"/>
<dbReference type="GO" id="GO:0071013">
    <property type="term" value="C:catalytic step 2 spliceosome"/>
    <property type="evidence" value="ECO:0000318"/>
    <property type="project" value="GO_Central"/>
</dbReference>
<dbReference type="FunCoup" id="F4P3V3">
    <property type="interactions" value="561"/>
</dbReference>
<dbReference type="RefSeq" id="XP_006679079.1">
    <property type="nucleotide sequence ID" value="XM_006679016.1"/>
</dbReference>
<evidence type="ECO:0000256" key="3">
    <source>
        <dbReference type="ARBA" id="ARBA00003697"/>
    </source>
</evidence>
<evidence type="ECO:0000259" key="12">
    <source>
        <dbReference type="PROSITE" id="PS50072"/>
    </source>
</evidence>
<dbReference type="SUPFAM" id="SSF57850">
    <property type="entry name" value="RING/U-box"/>
    <property type="match status" value="1"/>
</dbReference>
<feature type="region of interest" description="Disordered" evidence="11">
    <location>
        <begin position="504"/>
        <end position="529"/>
    </location>
</feature>
<dbReference type="GO" id="GO:0006457">
    <property type="term" value="P:protein folding"/>
    <property type="evidence" value="ECO:0000318"/>
    <property type="project" value="GO_Central"/>
</dbReference>
<dbReference type="AlphaFoldDB" id="F4P3V3"/>
<dbReference type="GO" id="GO:0016567">
    <property type="term" value="P:protein ubiquitination"/>
    <property type="evidence" value="ECO:0007669"/>
    <property type="project" value="InterPro"/>
</dbReference>
<sequence length="529" mass="58659">MGRNTDKLYISQSEWKSEFGQFKGAKKASGSGSEFKQLPFYCCALSLQPFENPMCTKEGIVFDLLNIVPWIKKQGTNPVTGQSLEAKDLFKLHFHKNNENEYQCPVTYKTFNNHTHIVAIKTSGNVYAYEAVDQLNIKTKNWSDLITGEKFTRKDIITLQDPHHVSERNITDFHYLKNNISVLDEAAEKKKAQVSYKINATGTTSRVLEEMAAKDKLKKDAAAAKASASKTPITPSFVTTTKSSYNDASFSRGLASSSLTSMSFTPVSVNESAVWTDDEVAITRVKQKGAATLQTNYGDIHIELLCFDAPRMQKRARYYNGTIFHRSIPKFMIQGGDPTGTGKGGESVWGSPFPDEFKPNLTHSSRGLLSMANRGKHTNTSQFFFTFGPCKHLDNKHTIFGKIVDGMDVLTKLEAVSTDEDNRPVKEIKILAITVTKDPYAEILNDIASKDAIKAANSAQRVMEKARKDKLYLAASAVASSTDKVGKYLDAALGKRKLDSSLNTQESESLVIPPKKQSKTSGFSNFNGW</sequence>
<protein>
    <recommendedName>
        <fullName evidence="16">Peptidylprolyl isomerase</fullName>
    </recommendedName>
</protein>
<evidence type="ECO:0000256" key="8">
    <source>
        <dbReference type="ARBA" id="ARBA00023110"/>
    </source>
</evidence>
<comment type="function">
    <text evidence="3">May catalyze the cis-trans isomerization of proline imidic peptide bonds in oligopeptides thereby assisting the folding of proteins. May also function as a chaperone, playing a role in intracellular transport of proteins. May also have a protein ubiquitin ligase activity acting as an E3 ubiquitin protein ligase or as a ubiquitin-ubiquitin ligase promoting elongation of ubiquitin chains on proteins.</text>
</comment>
<evidence type="ECO:0000256" key="11">
    <source>
        <dbReference type="SAM" id="MobiDB-lite"/>
    </source>
</evidence>
<dbReference type="EMBL" id="GL882884">
    <property type="protein sequence ID" value="EGF80539.1"/>
    <property type="molecule type" value="Genomic_DNA"/>
</dbReference>
<dbReference type="PRINTS" id="PR00153">
    <property type="entry name" value="CSAPPISMRASE"/>
</dbReference>
<dbReference type="HOGENOM" id="CLU_012062_7_0_1"/>
<keyword evidence="15" id="KW-1185">Reference proteome</keyword>
<evidence type="ECO:0000256" key="4">
    <source>
        <dbReference type="ARBA" id="ARBA00004123"/>
    </source>
</evidence>
<feature type="domain" description="U-box" evidence="13">
    <location>
        <begin position="36"/>
        <end position="109"/>
    </location>
</feature>
<comment type="catalytic activity">
    <reaction evidence="2">
        <text>[protein]-peptidylproline (omega=180) = [protein]-peptidylproline (omega=0)</text>
        <dbReference type="Rhea" id="RHEA:16237"/>
        <dbReference type="Rhea" id="RHEA-COMP:10747"/>
        <dbReference type="Rhea" id="RHEA-COMP:10748"/>
        <dbReference type="ChEBI" id="CHEBI:83833"/>
        <dbReference type="ChEBI" id="CHEBI:83834"/>
        <dbReference type="EC" id="5.2.1.8"/>
    </reaction>
</comment>
<dbReference type="Gene3D" id="3.30.40.10">
    <property type="entry name" value="Zinc/RING finger domain, C3HC4 (zinc finger)"/>
    <property type="match status" value="1"/>
</dbReference>
<dbReference type="PROSITE" id="PS00170">
    <property type="entry name" value="CSA_PPIASE_1"/>
    <property type="match status" value="1"/>
</dbReference>
<dbReference type="Pfam" id="PF04641">
    <property type="entry name" value="Rtf2"/>
    <property type="match status" value="1"/>
</dbReference>
<keyword evidence="7" id="KW-0833">Ubl conjugation pathway</keyword>
<reference evidence="14 15" key="1">
    <citation type="submission" date="2009-12" db="EMBL/GenBank/DDBJ databases">
        <title>The draft genome of Batrachochytrium dendrobatidis.</title>
        <authorList>
            <consortium name="US DOE Joint Genome Institute (JGI-PGF)"/>
            <person name="Kuo A."/>
            <person name="Salamov A."/>
            <person name="Schmutz J."/>
            <person name="Lucas S."/>
            <person name="Pitluck S."/>
            <person name="Rosenblum E."/>
            <person name="Stajich J."/>
            <person name="Eisen M."/>
            <person name="Grigoriev I.V."/>
        </authorList>
    </citation>
    <scope>NUCLEOTIDE SEQUENCE [LARGE SCALE GENOMIC DNA]</scope>
    <source>
        <strain evidence="15">JAM81 / FGSC 10211</strain>
    </source>
</reference>
<dbReference type="OrthoDB" id="407558at2759"/>
<dbReference type="SUPFAM" id="SSF50891">
    <property type="entry name" value="Cyclophilin-like"/>
    <property type="match status" value="1"/>
</dbReference>
<dbReference type="InParanoid" id="F4P3V3"/>
<dbReference type="InterPro" id="IPR044666">
    <property type="entry name" value="Cyclophilin_A-like"/>
</dbReference>
<evidence type="ECO:0000313" key="14">
    <source>
        <dbReference type="EMBL" id="EGF80539.1"/>
    </source>
</evidence>
<dbReference type="FunFam" id="2.40.100.10:FF:000014">
    <property type="entry name" value="Peptidyl-prolyl cis-trans isomerase cyp65"/>
    <property type="match status" value="1"/>
</dbReference>
<keyword evidence="6" id="KW-0808">Transferase</keyword>
<evidence type="ECO:0000256" key="6">
    <source>
        <dbReference type="ARBA" id="ARBA00022679"/>
    </source>
</evidence>
<feature type="domain" description="PPIase cyclophilin-type" evidence="12">
    <location>
        <begin position="305"/>
        <end position="435"/>
    </location>
</feature>
<dbReference type="PROSITE" id="PS51698">
    <property type="entry name" value="U_BOX"/>
    <property type="match status" value="1"/>
</dbReference>
<evidence type="ECO:0000256" key="1">
    <source>
        <dbReference type="ARBA" id="ARBA00000900"/>
    </source>
</evidence>
<dbReference type="InterPro" id="IPR029000">
    <property type="entry name" value="Cyclophilin-like_dom_sf"/>
</dbReference>
<proteinExistence type="inferred from homology"/>
<organism evidence="14 15">
    <name type="scientific">Batrachochytrium dendrobatidis (strain JAM81 / FGSC 10211)</name>
    <name type="common">Frog chytrid fungus</name>
    <dbReference type="NCBI Taxonomy" id="684364"/>
    <lineage>
        <taxon>Eukaryota</taxon>
        <taxon>Fungi</taxon>
        <taxon>Fungi incertae sedis</taxon>
        <taxon>Chytridiomycota</taxon>
        <taxon>Chytridiomycota incertae sedis</taxon>
        <taxon>Chytridiomycetes</taxon>
        <taxon>Rhizophydiales</taxon>
        <taxon>Rhizophydiales incertae sedis</taxon>
        <taxon>Batrachochytrium</taxon>
    </lineage>
</organism>
<dbReference type="Pfam" id="PF00160">
    <property type="entry name" value="Pro_isomerase"/>
    <property type="match status" value="1"/>
</dbReference>
<dbReference type="InterPro" id="IPR003613">
    <property type="entry name" value="Ubox_domain"/>
</dbReference>
<evidence type="ECO:0000256" key="7">
    <source>
        <dbReference type="ARBA" id="ARBA00022786"/>
    </source>
</evidence>
<dbReference type="Gene3D" id="2.40.100.10">
    <property type="entry name" value="Cyclophilin-like"/>
    <property type="match status" value="1"/>
</dbReference>
<dbReference type="SMART" id="SM00504">
    <property type="entry name" value="Ubox"/>
    <property type="match status" value="1"/>
</dbReference>
<dbReference type="PANTHER" id="PTHR45625:SF1">
    <property type="entry name" value="RING-TYPE E3 UBIQUITIN-PROTEIN LIGASE PPIL2"/>
    <property type="match status" value="1"/>
</dbReference>
<evidence type="ECO:0008006" key="16">
    <source>
        <dbReference type="Google" id="ProtNLM"/>
    </source>
</evidence>
<evidence type="ECO:0000256" key="9">
    <source>
        <dbReference type="ARBA" id="ARBA00023235"/>
    </source>
</evidence>
<comment type="similarity">
    <text evidence="5">Belongs to the cyclophilin-type PPIase family. PPIL2 subfamily.</text>
</comment>
<accession>F4P3V3</accession>
<comment type="subcellular location">
    <subcellularLocation>
        <location evidence="4">Nucleus</location>
    </subcellularLocation>
</comment>
<name>F4P3V3_BATDJ</name>